<organism evidence="2 3">
    <name type="scientific">Aspergillus carbonarius (strain ITEM 5010)</name>
    <dbReference type="NCBI Taxonomy" id="602072"/>
    <lineage>
        <taxon>Eukaryota</taxon>
        <taxon>Fungi</taxon>
        <taxon>Dikarya</taxon>
        <taxon>Ascomycota</taxon>
        <taxon>Pezizomycotina</taxon>
        <taxon>Eurotiomycetes</taxon>
        <taxon>Eurotiomycetidae</taxon>
        <taxon>Eurotiales</taxon>
        <taxon>Aspergillaceae</taxon>
        <taxon>Aspergillus</taxon>
        <taxon>Aspergillus subgen. Circumdati</taxon>
    </lineage>
</organism>
<dbReference type="Proteomes" id="UP000188318">
    <property type="component" value="Unassembled WGS sequence"/>
</dbReference>
<evidence type="ECO:0000313" key="3">
    <source>
        <dbReference type="Proteomes" id="UP000188318"/>
    </source>
</evidence>
<dbReference type="EMBL" id="KV907497">
    <property type="protein sequence ID" value="OOF97351.1"/>
    <property type="molecule type" value="Genomic_DNA"/>
</dbReference>
<gene>
    <name evidence="2" type="ORF">ASPCADRAFT_129039</name>
</gene>
<dbReference type="VEuPathDB" id="FungiDB:ASPCADRAFT_129039"/>
<evidence type="ECO:0000256" key="1">
    <source>
        <dbReference type="SAM" id="MobiDB-lite"/>
    </source>
</evidence>
<accession>A0A1R3RS90</accession>
<feature type="region of interest" description="Disordered" evidence="1">
    <location>
        <begin position="28"/>
        <end position="87"/>
    </location>
</feature>
<dbReference type="AlphaFoldDB" id="A0A1R3RS90"/>
<name>A0A1R3RS90_ASPC5</name>
<keyword evidence="3" id="KW-1185">Reference proteome</keyword>
<feature type="compositionally biased region" description="Polar residues" evidence="1">
    <location>
        <begin position="28"/>
        <end position="38"/>
    </location>
</feature>
<proteinExistence type="predicted"/>
<reference evidence="3" key="1">
    <citation type="journal article" date="2017" name="Genome Biol.">
        <title>Comparative genomics reveals high biological diversity and specific adaptations in the industrially and medically important fungal genus Aspergillus.</title>
        <authorList>
            <person name="de Vries R.P."/>
            <person name="Riley R."/>
            <person name="Wiebenga A."/>
            <person name="Aguilar-Osorio G."/>
            <person name="Amillis S."/>
            <person name="Uchima C.A."/>
            <person name="Anderluh G."/>
            <person name="Asadollahi M."/>
            <person name="Askin M."/>
            <person name="Barry K."/>
            <person name="Battaglia E."/>
            <person name="Bayram O."/>
            <person name="Benocci T."/>
            <person name="Braus-Stromeyer S.A."/>
            <person name="Caldana C."/>
            <person name="Canovas D."/>
            <person name="Cerqueira G.C."/>
            <person name="Chen F."/>
            <person name="Chen W."/>
            <person name="Choi C."/>
            <person name="Clum A."/>
            <person name="Dos Santos R.A."/>
            <person name="Damasio A.R."/>
            <person name="Diallinas G."/>
            <person name="Emri T."/>
            <person name="Fekete E."/>
            <person name="Flipphi M."/>
            <person name="Freyberg S."/>
            <person name="Gallo A."/>
            <person name="Gournas C."/>
            <person name="Habgood R."/>
            <person name="Hainaut M."/>
            <person name="Harispe M.L."/>
            <person name="Henrissat B."/>
            <person name="Hilden K.S."/>
            <person name="Hope R."/>
            <person name="Hossain A."/>
            <person name="Karabika E."/>
            <person name="Karaffa L."/>
            <person name="Karanyi Z."/>
            <person name="Krasevec N."/>
            <person name="Kuo A."/>
            <person name="Kusch H."/>
            <person name="LaButti K."/>
            <person name="Lagendijk E.L."/>
            <person name="Lapidus A."/>
            <person name="Levasseur A."/>
            <person name="Lindquist E."/>
            <person name="Lipzen A."/>
            <person name="Logrieco A.F."/>
            <person name="MacCabe A."/>
            <person name="Maekelae M.R."/>
            <person name="Malavazi I."/>
            <person name="Melin P."/>
            <person name="Meyer V."/>
            <person name="Mielnichuk N."/>
            <person name="Miskei M."/>
            <person name="Molnar A.P."/>
            <person name="Mule G."/>
            <person name="Ngan C.Y."/>
            <person name="Orejas M."/>
            <person name="Orosz E."/>
            <person name="Ouedraogo J.P."/>
            <person name="Overkamp K.M."/>
            <person name="Park H.-S."/>
            <person name="Perrone G."/>
            <person name="Piumi F."/>
            <person name="Punt P.J."/>
            <person name="Ram A.F."/>
            <person name="Ramon A."/>
            <person name="Rauscher S."/>
            <person name="Record E."/>
            <person name="Riano-Pachon D.M."/>
            <person name="Robert V."/>
            <person name="Roehrig J."/>
            <person name="Ruller R."/>
            <person name="Salamov A."/>
            <person name="Salih N.S."/>
            <person name="Samson R.A."/>
            <person name="Sandor E."/>
            <person name="Sanguinetti M."/>
            <person name="Schuetze T."/>
            <person name="Sepcic K."/>
            <person name="Shelest E."/>
            <person name="Sherlock G."/>
            <person name="Sophianopoulou V."/>
            <person name="Squina F.M."/>
            <person name="Sun H."/>
            <person name="Susca A."/>
            <person name="Todd R.B."/>
            <person name="Tsang A."/>
            <person name="Unkles S.E."/>
            <person name="van de Wiele N."/>
            <person name="van Rossen-Uffink D."/>
            <person name="Oliveira J.V."/>
            <person name="Vesth T.C."/>
            <person name="Visser J."/>
            <person name="Yu J.-H."/>
            <person name="Zhou M."/>
            <person name="Andersen M.R."/>
            <person name="Archer D.B."/>
            <person name="Baker S.E."/>
            <person name="Benoit I."/>
            <person name="Brakhage A.A."/>
            <person name="Braus G.H."/>
            <person name="Fischer R."/>
            <person name="Frisvad J.C."/>
            <person name="Goldman G.H."/>
            <person name="Houbraken J."/>
            <person name="Oakley B."/>
            <person name="Pocsi I."/>
            <person name="Scazzocchio C."/>
            <person name="Seiboth B."/>
            <person name="vanKuyk P.A."/>
            <person name="Wortman J."/>
            <person name="Dyer P.S."/>
            <person name="Grigoriev I.V."/>
        </authorList>
    </citation>
    <scope>NUCLEOTIDE SEQUENCE [LARGE SCALE GENOMIC DNA]</scope>
    <source>
        <strain evidence="3">ITEM 5010</strain>
    </source>
</reference>
<sequence>MFECRSILHAVNSIHFFHTSKSNWKTDSTGYHNSNSFTNDEKKIQSSSLGECGAGGGDDHPKRSAVRMESGTSLQRDHHPSSPPCLTVDTAARPRAVQFHSTCSSKHSCNVGRCEESISQVAVCLFVSTDMSRHL</sequence>
<protein>
    <submittedName>
        <fullName evidence="2">Uncharacterized protein</fullName>
    </submittedName>
</protein>
<evidence type="ECO:0000313" key="2">
    <source>
        <dbReference type="EMBL" id="OOF97351.1"/>
    </source>
</evidence>